<protein>
    <submittedName>
        <fullName evidence="2">Uncharacterized protein</fullName>
    </submittedName>
</protein>
<evidence type="ECO:0000313" key="2">
    <source>
        <dbReference type="EMBL" id="OIJ20142.1"/>
    </source>
</evidence>
<feature type="transmembrane region" description="Helical" evidence="1">
    <location>
        <begin position="112"/>
        <end position="136"/>
    </location>
</feature>
<feature type="transmembrane region" description="Helical" evidence="1">
    <location>
        <begin position="71"/>
        <end position="92"/>
    </location>
</feature>
<name>A0A1S2M5T5_9BACI</name>
<keyword evidence="1" id="KW-0812">Transmembrane</keyword>
<evidence type="ECO:0000313" key="3">
    <source>
        <dbReference type="Proteomes" id="UP000180057"/>
    </source>
</evidence>
<sequence>MKNQIFKIMLVFLFIFIFLHNTVYANSSWQWLTSSPGEWLLLAIILTLFIEILVILLLGKINSSVSIKIKIAILITVANIASFIFPYIFRAIDFLGVSGGWSNAWYDAFNAGPFYIVLTGYLFLTLVIEIPIIYLYVKKHTKNKVVLLAAIVSANVFTTLIVAVIERMMFYGHW</sequence>
<organism evidence="2 3">
    <name type="scientific">Anaerobacillus alkalidiazotrophicus</name>
    <dbReference type="NCBI Taxonomy" id="472963"/>
    <lineage>
        <taxon>Bacteria</taxon>
        <taxon>Bacillati</taxon>
        <taxon>Bacillota</taxon>
        <taxon>Bacilli</taxon>
        <taxon>Bacillales</taxon>
        <taxon>Bacillaceae</taxon>
        <taxon>Anaerobacillus</taxon>
    </lineage>
</organism>
<feature type="transmembrane region" description="Helical" evidence="1">
    <location>
        <begin position="41"/>
        <end position="59"/>
    </location>
</feature>
<dbReference type="RefSeq" id="WP_071389582.1">
    <property type="nucleotide sequence ID" value="NZ_MLQS01000015.1"/>
</dbReference>
<reference evidence="2 3" key="1">
    <citation type="submission" date="2016-10" db="EMBL/GenBank/DDBJ databases">
        <title>Draft genome sequences of four alkaliphilic bacteria belonging to the Anaerobacillus genus.</title>
        <authorList>
            <person name="Bassil N.M."/>
            <person name="Lloyd J.R."/>
        </authorList>
    </citation>
    <scope>NUCLEOTIDE SEQUENCE [LARGE SCALE GENOMIC DNA]</scope>
    <source>
        <strain evidence="2 3">DSM 22531</strain>
    </source>
</reference>
<keyword evidence="1" id="KW-0472">Membrane</keyword>
<gene>
    <name evidence="2" type="ORF">BKP45_10165</name>
</gene>
<keyword evidence="3" id="KW-1185">Reference proteome</keyword>
<dbReference type="OrthoDB" id="2062708at2"/>
<keyword evidence="1" id="KW-1133">Transmembrane helix</keyword>
<dbReference type="EMBL" id="MLQS01000015">
    <property type="protein sequence ID" value="OIJ20142.1"/>
    <property type="molecule type" value="Genomic_DNA"/>
</dbReference>
<proteinExistence type="predicted"/>
<accession>A0A1S2M5T5</accession>
<dbReference type="AlphaFoldDB" id="A0A1S2M5T5"/>
<evidence type="ECO:0000256" key="1">
    <source>
        <dbReference type="SAM" id="Phobius"/>
    </source>
</evidence>
<dbReference type="Proteomes" id="UP000180057">
    <property type="component" value="Unassembled WGS sequence"/>
</dbReference>
<comment type="caution">
    <text evidence="2">The sequence shown here is derived from an EMBL/GenBank/DDBJ whole genome shotgun (WGS) entry which is preliminary data.</text>
</comment>
<feature type="transmembrane region" description="Helical" evidence="1">
    <location>
        <begin position="145"/>
        <end position="165"/>
    </location>
</feature>